<evidence type="ECO:0000256" key="4">
    <source>
        <dbReference type="ARBA" id="ARBA00022676"/>
    </source>
</evidence>
<evidence type="ECO:0000256" key="7">
    <source>
        <dbReference type="ARBA" id="ARBA00022842"/>
    </source>
</evidence>
<evidence type="ECO:0000256" key="2">
    <source>
        <dbReference type="ARBA" id="ARBA00022475"/>
    </source>
</evidence>
<gene>
    <name evidence="12 14" type="primary">wecA</name>
    <name evidence="14" type="ORF">PRUB_a2938</name>
</gene>
<evidence type="ECO:0000313" key="15">
    <source>
        <dbReference type="Proteomes" id="UP000016480"/>
    </source>
</evidence>
<dbReference type="PANTHER" id="PTHR22926">
    <property type="entry name" value="PHOSPHO-N-ACETYLMURAMOYL-PENTAPEPTIDE-TRANSFERASE"/>
    <property type="match status" value="1"/>
</dbReference>
<evidence type="ECO:0000256" key="8">
    <source>
        <dbReference type="ARBA" id="ARBA00022985"/>
    </source>
</evidence>
<feature type="transmembrane region" description="Helical" evidence="12">
    <location>
        <begin position="318"/>
        <end position="341"/>
    </location>
</feature>
<comment type="function">
    <text evidence="12">Catalyzes the transfer of the GlcNAc-1-phosphate moiety from UDP-GlcNAc onto the carrier lipid undecaprenyl phosphate (C55-P), yielding GlcNAc-pyrophosphoryl-undecaprenyl (GlcNAc-PP-C55).</text>
</comment>
<dbReference type="GO" id="GO:0005886">
    <property type="term" value="C:plasma membrane"/>
    <property type="evidence" value="ECO:0007669"/>
    <property type="project" value="UniProtKB-SubCell"/>
</dbReference>
<comment type="pathway">
    <text evidence="12">Bacterial outer membrane biogenesis; LPS O-antigen biosynthesis.</text>
</comment>
<dbReference type="GO" id="GO:0009243">
    <property type="term" value="P:O antigen biosynthetic process"/>
    <property type="evidence" value="ECO:0007669"/>
    <property type="project" value="UniProtKB-UniRule"/>
</dbReference>
<feature type="transmembrane region" description="Helical" evidence="12">
    <location>
        <begin position="157"/>
        <end position="175"/>
    </location>
</feature>
<feature type="transmembrane region" description="Helical" evidence="12">
    <location>
        <begin position="6"/>
        <end position="26"/>
    </location>
</feature>
<accession>A0A8T0CE98</accession>
<dbReference type="InterPro" id="IPR000715">
    <property type="entry name" value="Glycosyl_transferase_4"/>
</dbReference>
<keyword evidence="10 12" id="KW-0472">Membrane</keyword>
<keyword evidence="11 12" id="KW-0464">Manganese</keyword>
<keyword evidence="2 12" id="KW-1003">Cell membrane</keyword>
<feature type="transmembrane region" description="Helical" evidence="12">
    <location>
        <begin position="130"/>
        <end position="150"/>
    </location>
</feature>
<feature type="transmembrane region" description="Helical" evidence="12">
    <location>
        <begin position="70"/>
        <end position="86"/>
    </location>
</feature>
<evidence type="ECO:0000256" key="10">
    <source>
        <dbReference type="ARBA" id="ARBA00023136"/>
    </source>
</evidence>
<evidence type="ECO:0000256" key="11">
    <source>
        <dbReference type="ARBA" id="ARBA00023211"/>
    </source>
</evidence>
<keyword evidence="7 12" id="KW-0460">Magnesium</keyword>
<dbReference type="AlphaFoldDB" id="A0A8T0CE98"/>
<evidence type="ECO:0000256" key="1">
    <source>
        <dbReference type="ARBA" id="ARBA00004651"/>
    </source>
</evidence>
<comment type="similarity">
    <text evidence="12">Belongs to the glycosyltransferase 4 family. WecA subfamily.</text>
</comment>
<evidence type="ECO:0000256" key="13">
    <source>
        <dbReference type="PIRSR" id="PIRSR600715-1"/>
    </source>
</evidence>
<dbReference type="PANTHER" id="PTHR22926:SF3">
    <property type="entry name" value="UNDECAPRENYL-PHOSPHATE ALPHA-N-ACETYLGLUCOSAMINYL 1-PHOSPHATE TRANSFERASE"/>
    <property type="match status" value="1"/>
</dbReference>
<dbReference type="RefSeq" id="WP_010383624.1">
    <property type="nucleotide sequence ID" value="NZ_AHCD03000026.1"/>
</dbReference>
<feature type="transmembrane region" description="Helical" evidence="12">
    <location>
        <begin position="181"/>
        <end position="198"/>
    </location>
</feature>
<keyword evidence="5 12" id="KW-0808">Transferase</keyword>
<evidence type="ECO:0000256" key="5">
    <source>
        <dbReference type="ARBA" id="ARBA00022679"/>
    </source>
</evidence>
<dbReference type="GO" id="GO:0036380">
    <property type="term" value="F:UDP-N-acetylglucosamine-undecaprenyl-phosphate N-acetylglucosaminephosphotransferase activity"/>
    <property type="evidence" value="ECO:0007669"/>
    <property type="project" value="UniProtKB-UniRule"/>
</dbReference>
<dbReference type="InterPro" id="IPR012750">
    <property type="entry name" value="ECA_WecA-rel"/>
</dbReference>
<reference evidence="14 15" key="1">
    <citation type="journal article" date="2012" name="J. Bacteriol.">
        <title>Genome sequence of the cycloprodigiosin-producing bacterial strain Pseudoalteromonas rubra ATCC 29570(T).</title>
        <authorList>
            <person name="Xie B.B."/>
            <person name="Shu Y.L."/>
            <person name="Qin Q.L."/>
            <person name="Rong J.C."/>
            <person name="Zhang X.Y."/>
            <person name="Chen X.L."/>
            <person name="Zhou B.C."/>
            <person name="Zhang Y.Z."/>
        </authorList>
    </citation>
    <scope>NUCLEOTIDE SEQUENCE [LARGE SCALE GENOMIC DNA]</scope>
    <source>
        <strain evidence="14 15">DSM 6842</strain>
    </source>
</reference>
<keyword evidence="3 12" id="KW-0997">Cell inner membrane</keyword>
<comment type="caution">
    <text evidence="14">The sequence shown here is derived from an EMBL/GenBank/DDBJ whole genome shotgun (WGS) entry which is preliminary data.</text>
</comment>
<dbReference type="GO" id="GO:0030145">
    <property type="term" value="F:manganese ion binding"/>
    <property type="evidence" value="ECO:0007669"/>
    <property type="project" value="InterPro"/>
</dbReference>
<feature type="transmembrane region" description="Helical" evidence="12">
    <location>
        <begin position="242"/>
        <end position="260"/>
    </location>
</feature>
<comment type="cofactor">
    <cofactor evidence="12 13">
        <name>Mg(2+)</name>
        <dbReference type="ChEBI" id="CHEBI:18420"/>
    </cofactor>
</comment>
<dbReference type="EMBL" id="AHCD03000026">
    <property type="protein sequence ID" value="KAF7788311.1"/>
    <property type="molecule type" value="Genomic_DNA"/>
</dbReference>
<proteinExistence type="inferred from homology"/>
<dbReference type="CDD" id="cd06853">
    <property type="entry name" value="GT_WecA_like"/>
    <property type="match status" value="1"/>
</dbReference>
<comment type="catalytic activity">
    <reaction evidence="12">
        <text>di-trans,octa-cis-undecaprenyl phosphate + UDP-N-acetyl-alpha-D-glucosamine = N-acetyl-alpha-D-glucosaminyl-di-trans,octa-cis-undecaprenyl diphosphate + UMP</text>
        <dbReference type="Rhea" id="RHEA:28090"/>
        <dbReference type="ChEBI" id="CHEBI:57705"/>
        <dbReference type="ChEBI" id="CHEBI:57865"/>
        <dbReference type="ChEBI" id="CHEBI:60392"/>
        <dbReference type="ChEBI" id="CHEBI:62959"/>
        <dbReference type="EC" id="2.7.8.33"/>
    </reaction>
</comment>
<evidence type="ECO:0000256" key="9">
    <source>
        <dbReference type="ARBA" id="ARBA00022989"/>
    </source>
</evidence>
<feature type="transmembrane region" description="Helical" evidence="12">
    <location>
        <begin position="210"/>
        <end position="230"/>
    </location>
</feature>
<dbReference type="GO" id="GO:0071555">
    <property type="term" value="P:cell wall organization"/>
    <property type="evidence" value="ECO:0007669"/>
    <property type="project" value="TreeGrafter"/>
</dbReference>
<evidence type="ECO:0000256" key="12">
    <source>
        <dbReference type="HAMAP-Rule" id="MF_02030"/>
    </source>
</evidence>
<feature type="binding site" evidence="13">
    <location>
        <position position="214"/>
    </location>
    <ligand>
        <name>Mg(2+)</name>
        <dbReference type="ChEBI" id="CHEBI:18420"/>
    </ligand>
</feature>
<name>A0A8T0CE98_9GAMM</name>
<feature type="transmembrane region" description="Helical" evidence="12">
    <location>
        <begin position="46"/>
        <end position="64"/>
    </location>
</feature>
<sequence>MSDILPLVTAFSFCFLVIRFAQPFAIRAGLVDIPCSRKKHEGRVPLIGGVAIYIGVLISSLFFFEYSYQYKVYLALASFILVLGVLDDKFSLSVRLRVVAQILIGLVMIYEGELVLSSFGYIFGFFELNLGVAGNIVTVIAVIAAINAFNMVDGIDGLAGVLSMVAFAGLAIMLSAVNSHWYLLPVLFIAAIVAFLLFNLRWPKKSMNKVFMGDAGSMLIGLTMVWLLIIGTDPDVQAFKPVTALYLIAVPLMDMVAIMYRRVKKGVSPFKPDREHLHHIFERAGYTRKQSLIRIASMSICLASLGCFLDSIDTPDWIMFSIFILIFSVYIYSLLHVWRILSWLRKH</sequence>
<dbReference type="NCBIfam" id="TIGR02380">
    <property type="entry name" value="ECA_wecA"/>
    <property type="match status" value="1"/>
</dbReference>
<evidence type="ECO:0000256" key="3">
    <source>
        <dbReference type="ARBA" id="ARBA00022519"/>
    </source>
</evidence>
<keyword evidence="13" id="KW-0479">Metal-binding</keyword>
<dbReference type="GO" id="GO:0016757">
    <property type="term" value="F:glycosyltransferase activity"/>
    <property type="evidence" value="ECO:0007669"/>
    <property type="project" value="UniProtKB-KW"/>
</dbReference>
<feature type="transmembrane region" description="Helical" evidence="12">
    <location>
        <begin position="98"/>
        <end position="124"/>
    </location>
</feature>
<dbReference type="GO" id="GO:0000287">
    <property type="term" value="F:magnesium ion binding"/>
    <property type="evidence" value="ECO:0007669"/>
    <property type="project" value="InterPro"/>
</dbReference>
<protein>
    <recommendedName>
        <fullName evidence="12">Undecaprenyl-phosphate alpha-N-acetylglucosaminyl 1-phosphate transferase</fullName>
        <ecNumber evidence="12">2.7.8.33</ecNumber>
    </recommendedName>
    <alternativeName>
        <fullName evidence="12">UDP-GlcNAc:undecaprenyl-phosphate GlcNAc-1-phosphate transferase</fullName>
    </alternativeName>
    <alternativeName>
        <fullName evidence="12">Undecaprenyl-phosphate GlcNAc-1-phosphate transferase</fullName>
    </alternativeName>
</protein>
<comment type="subcellular location">
    <subcellularLocation>
        <location evidence="12">Cell inner membrane</location>
        <topology evidence="12">Multi-pass membrane protein</topology>
    </subcellularLocation>
    <subcellularLocation>
        <location evidence="1">Cell membrane</location>
        <topology evidence="1">Multi-pass membrane protein</topology>
    </subcellularLocation>
</comment>
<dbReference type="EC" id="2.7.8.33" evidence="12"/>
<keyword evidence="6 12" id="KW-0812">Transmembrane</keyword>
<feature type="transmembrane region" description="Helical" evidence="12">
    <location>
        <begin position="292"/>
        <end position="312"/>
    </location>
</feature>
<organism evidence="14 15">
    <name type="scientific">Pseudoalteromonas rubra</name>
    <dbReference type="NCBI Taxonomy" id="43658"/>
    <lineage>
        <taxon>Bacteria</taxon>
        <taxon>Pseudomonadati</taxon>
        <taxon>Pseudomonadota</taxon>
        <taxon>Gammaproteobacteria</taxon>
        <taxon>Alteromonadales</taxon>
        <taxon>Pseudoalteromonadaceae</taxon>
        <taxon>Pseudoalteromonas</taxon>
    </lineage>
</organism>
<dbReference type="HAMAP" id="MF_02030">
    <property type="entry name" value="WecA_Gammaproteo"/>
    <property type="match status" value="1"/>
</dbReference>
<dbReference type="Pfam" id="PF00953">
    <property type="entry name" value="Glycos_transf_4"/>
    <property type="match status" value="1"/>
</dbReference>
<keyword evidence="4 12" id="KW-0328">Glycosyltransferase</keyword>
<dbReference type="GO" id="GO:0044038">
    <property type="term" value="P:cell wall macromolecule biosynthetic process"/>
    <property type="evidence" value="ECO:0007669"/>
    <property type="project" value="TreeGrafter"/>
</dbReference>
<dbReference type="GO" id="GO:0009276">
    <property type="term" value="C:Gram-negative-bacterium-type cell wall"/>
    <property type="evidence" value="ECO:0007669"/>
    <property type="project" value="InterPro"/>
</dbReference>
<keyword evidence="8 12" id="KW-0448">Lipopolysaccharide biosynthesis</keyword>
<comment type="cofactor">
    <cofactor evidence="12">
        <name>Mn(2+)</name>
        <dbReference type="ChEBI" id="CHEBI:29035"/>
    </cofactor>
</comment>
<feature type="binding site" evidence="13">
    <location>
        <position position="150"/>
    </location>
    <ligand>
        <name>Mg(2+)</name>
        <dbReference type="ChEBI" id="CHEBI:18420"/>
    </ligand>
</feature>
<dbReference type="GeneID" id="61356354"/>
<keyword evidence="9 12" id="KW-1133">Transmembrane helix</keyword>
<evidence type="ECO:0000313" key="14">
    <source>
        <dbReference type="EMBL" id="KAF7788311.1"/>
    </source>
</evidence>
<dbReference type="Proteomes" id="UP000016480">
    <property type="component" value="Unassembled WGS sequence"/>
</dbReference>
<evidence type="ECO:0000256" key="6">
    <source>
        <dbReference type="ARBA" id="ARBA00022692"/>
    </source>
</evidence>